<protein>
    <recommendedName>
        <fullName evidence="8">Geranylgeranyl transferase type II subunit beta</fullName>
    </recommendedName>
    <alternativeName>
        <fullName evidence="9">Type II protein geranyl-geranyltransferase subunit beta</fullName>
    </alternativeName>
</protein>
<keyword evidence="5" id="KW-0479">Metal-binding</keyword>
<keyword evidence="7" id="KW-0862">Zinc</keyword>
<evidence type="ECO:0000256" key="5">
    <source>
        <dbReference type="ARBA" id="ARBA00022723"/>
    </source>
</evidence>
<comment type="cofactor">
    <cofactor evidence="1">
        <name>Zn(2+)</name>
        <dbReference type="ChEBI" id="CHEBI:29105"/>
    </cofactor>
</comment>
<dbReference type="InterPro" id="IPR001330">
    <property type="entry name" value="Prenyltrans"/>
</dbReference>
<reference evidence="11" key="1">
    <citation type="journal article" date="2020" name="bioRxiv">
        <title>A rank-normalized archaeal taxonomy based on genome phylogeny resolves widespread incomplete and uneven classifications.</title>
        <authorList>
            <person name="Rinke C."/>
            <person name="Chuvochina M."/>
            <person name="Mussig A.J."/>
            <person name="Chaumeil P.-A."/>
            <person name="Waite D.W."/>
            <person name="Whitman W.B."/>
            <person name="Parks D.H."/>
            <person name="Hugenholtz P."/>
        </authorList>
    </citation>
    <scope>NUCLEOTIDE SEQUENCE</scope>
    <source>
        <strain evidence="11">UBA12518</strain>
    </source>
</reference>
<dbReference type="Proteomes" id="UP000600363">
    <property type="component" value="Unassembled WGS sequence"/>
</dbReference>
<evidence type="ECO:0000256" key="6">
    <source>
        <dbReference type="ARBA" id="ARBA00022737"/>
    </source>
</evidence>
<evidence type="ECO:0000256" key="3">
    <source>
        <dbReference type="ARBA" id="ARBA00022602"/>
    </source>
</evidence>
<proteinExistence type="inferred from homology"/>
<keyword evidence="6" id="KW-0677">Repeat</keyword>
<organism evidence="11 12">
    <name type="scientific">Methermicoccus shengliensis</name>
    <dbReference type="NCBI Taxonomy" id="660064"/>
    <lineage>
        <taxon>Archaea</taxon>
        <taxon>Methanobacteriati</taxon>
        <taxon>Methanobacteriota</taxon>
        <taxon>Stenosarchaea group</taxon>
        <taxon>Methanomicrobia</taxon>
        <taxon>Methanosarcinales</taxon>
        <taxon>Methermicoccaceae</taxon>
        <taxon>Methermicoccus</taxon>
    </lineage>
</organism>
<feature type="domain" description="Prenyltransferase alpha-alpha toroid" evidence="10">
    <location>
        <begin position="93"/>
        <end position="227"/>
    </location>
</feature>
<dbReference type="InterPro" id="IPR008930">
    <property type="entry name" value="Terpenoid_cyclase/PrenylTrfase"/>
</dbReference>
<gene>
    <name evidence="11" type="ORF">HA299_01525</name>
</gene>
<dbReference type="AlphaFoldDB" id="A0A832RU15"/>
<comment type="similarity">
    <text evidence="2">Belongs to the protein prenyltransferase subunit beta family.</text>
</comment>
<accession>A0A832RU15</accession>
<dbReference type="InterPro" id="IPR016648">
    <property type="entry name" value="UCP016175_prenyltrans-rel"/>
</dbReference>
<feature type="domain" description="Prenyltransferase alpha-alpha toroid" evidence="10">
    <location>
        <begin position="248"/>
        <end position="288"/>
    </location>
</feature>
<evidence type="ECO:0000313" key="11">
    <source>
        <dbReference type="EMBL" id="HIH69292.1"/>
    </source>
</evidence>
<dbReference type="GO" id="GO:0008318">
    <property type="term" value="F:protein prenyltransferase activity"/>
    <property type="evidence" value="ECO:0007669"/>
    <property type="project" value="InterPro"/>
</dbReference>
<evidence type="ECO:0000256" key="8">
    <source>
        <dbReference type="ARBA" id="ARBA00030816"/>
    </source>
</evidence>
<dbReference type="EMBL" id="DUIH01000009">
    <property type="protein sequence ID" value="HIH69292.1"/>
    <property type="molecule type" value="Genomic_DNA"/>
</dbReference>
<evidence type="ECO:0000256" key="9">
    <source>
        <dbReference type="ARBA" id="ARBA00032766"/>
    </source>
</evidence>
<evidence type="ECO:0000256" key="7">
    <source>
        <dbReference type="ARBA" id="ARBA00022833"/>
    </source>
</evidence>
<evidence type="ECO:0000259" key="10">
    <source>
        <dbReference type="Pfam" id="PF00432"/>
    </source>
</evidence>
<dbReference type="PIRSF" id="PIRSF016175">
    <property type="entry name" value="UCP016175"/>
    <property type="match status" value="1"/>
</dbReference>
<dbReference type="Gene3D" id="1.50.10.20">
    <property type="match status" value="2"/>
</dbReference>
<dbReference type="PANTHER" id="PTHR11774">
    <property type="entry name" value="GERANYLGERANYL TRANSFERASE TYPE BETA SUBUNIT"/>
    <property type="match status" value="1"/>
</dbReference>
<dbReference type="SUPFAM" id="SSF48239">
    <property type="entry name" value="Terpenoid cyclases/Protein prenyltransferases"/>
    <property type="match status" value="2"/>
</dbReference>
<keyword evidence="4" id="KW-0808">Transferase</keyword>
<dbReference type="Pfam" id="PF00432">
    <property type="entry name" value="Prenyltrans"/>
    <property type="match status" value="2"/>
</dbReference>
<evidence type="ECO:0000256" key="4">
    <source>
        <dbReference type="ARBA" id="ARBA00022679"/>
    </source>
</evidence>
<comment type="caution">
    <text evidence="11">The sequence shown here is derived from an EMBL/GenBank/DDBJ whole genome shotgun (WGS) entry which is preliminary data.</text>
</comment>
<evidence type="ECO:0000256" key="1">
    <source>
        <dbReference type="ARBA" id="ARBA00001947"/>
    </source>
</evidence>
<dbReference type="PANTHER" id="PTHR11774:SF11">
    <property type="entry name" value="GERANYLGERANYL TRANSFERASE TYPE-2 SUBUNIT BETA"/>
    <property type="match status" value="1"/>
</dbReference>
<dbReference type="InterPro" id="IPR045089">
    <property type="entry name" value="PGGT1B-like"/>
</dbReference>
<dbReference type="GO" id="GO:0046872">
    <property type="term" value="F:metal ion binding"/>
    <property type="evidence" value="ECO:0007669"/>
    <property type="project" value="UniProtKB-KW"/>
</dbReference>
<evidence type="ECO:0000313" key="12">
    <source>
        <dbReference type="Proteomes" id="UP000600363"/>
    </source>
</evidence>
<sequence>MRLAPTAPHPMGMMASFMSAGEFMDREKLIAYIRKRRNPDGGYVFARGLPSTPQDTFYALSCLRRLGVTPQEPMRSMEYARAVLDETPTLFKTYYALGSLLALEQPIEEYARVVRRVVDVEGFLRGAGSGNADVGYGGFSSPLCTLLMMLVLCKWFEIRGHEEDVASRVLDMRCEDGGFGAGTSDIRTTYLATACLRLVGVDIRDQKLERFVRSCEHPEGGFSATPNTRMVYIEDIYAGCMLERMLGCTPRASNMRAISRFQNSDGGFRRSPYAGISSLQCCHLATSVLTHEREPPRTEVV</sequence>
<evidence type="ECO:0000256" key="2">
    <source>
        <dbReference type="ARBA" id="ARBA00010497"/>
    </source>
</evidence>
<keyword evidence="3" id="KW-0637">Prenyltransferase</keyword>
<name>A0A832RU15_9EURY</name>